<dbReference type="EMBL" id="LR217710">
    <property type="protein sequence ID" value="VFP81650.1"/>
    <property type="molecule type" value="Genomic_DNA"/>
</dbReference>
<reference evidence="2 3" key="1">
    <citation type="submission" date="2019-02" db="EMBL/GenBank/DDBJ databases">
        <authorList>
            <person name="Manzano-Marin A."/>
            <person name="Manzano-Marin A."/>
        </authorList>
    </citation>
    <scope>NUCLEOTIDE SEQUENCE [LARGE SCALE GENOMIC DNA]</scope>
    <source>
        <strain evidence="2 3">BuCicurvipes</strain>
    </source>
</reference>
<dbReference type="Proteomes" id="UP000294344">
    <property type="component" value="Chromosome"/>
</dbReference>
<dbReference type="EC" id="3.6.1.23" evidence="2"/>
<protein>
    <submittedName>
        <fullName evidence="2">Deoxyuridine 5'-triphosphate nucleotidohydrolase, partial</fullName>
        <ecNumber evidence="2">3.6.1.23</ecNumber>
    </submittedName>
</protein>
<dbReference type="AlphaFoldDB" id="A0A451D729"/>
<dbReference type="OrthoDB" id="9809956at2"/>
<evidence type="ECO:0000313" key="2">
    <source>
        <dbReference type="EMBL" id="VFP81650.1"/>
    </source>
</evidence>
<feature type="domain" description="dUTPase-like" evidence="1">
    <location>
        <begin position="39"/>
        <end position="130"/>
    </location>
</feature>
<gene>
    <name evidence="2" type="primary">dut</name>
    <name evidence="2" type="ORF">BUCICURV3402_378</name>
</gene>
<dbReference type="RefSeq" id="WP_154029405.1">
    <property type="nucleotide sequence ID" value="NZ_LR217710.1"/>
</dbReference>
<dbReference type="SUPFAM" id="SSF51283">
    <property type="entry name" value="dUTPase-like"/>
    <property type="match status" value="1"/>
</dbReference>
<accession>A0A451D729</accession>
<dbReference type="InterPro" id="IPR029054">
    <property type="entry name" value="dUTPase-like"/>
</dbReference>
<dbReference type="Pfam" id="PF00692">
    <property type="entry name" value="dUTPase"/>
    <property type="match status" value="1"/>
</dbReference>
<keyword evidence="2" id="KW-0378">Hydrolase</keyword>
<dbReference type="GO" id="GO:0004170">
    <property type="term" value="F:dUTP diphosphatase activity"/>
    <property type="evidence" value="ECO:0007669"/>
    <property type="project" value="UniProtKB-EC"/>
</dbReference>
<evidence type="ECO:0000259" key="1">
    <source>
        <dbReference type="Pfam" id="PF00692"/>
    </source>
</evidence>
<proteinExistence type="predicted"/>
<dbReference type="Gene3D" id="2.70.40.10">
    <property type="match status" value="1"/>
</dbReference>
<name>A0A451D729_9GAMM</name>
<evidence type="ECO:0000313" key="3">
    <source>
        <dbReference type="Proteomes" id="UP000294344"/>
    </source>
</evidence>
<organism evidence="2 3">
    <name type="scientific">Buchnera aphidicola</name>
    <name type="common">Cinara curvipes</name>
    <dbReference type="NCBI Taxonomy" id="2518975"/>
    <lineage>
        <taxon>Bacteria</taxon>
        <taxon>Pseudomonadati</taxon>
        <taxon>Pseudomonadota</taxon>
        <taxon>Gammaproteobacteria</taxon>
        <taxon>Enterobacterales</taxon>
        <taxon>Erwiniaceae</taxon>
        <taxon>Buchnera</taxon>
    </lineage>
</organism>
<dbReference type="InterPro" id="IPR036157">
    <property type="entry name" value="dUTPase-like_sf"/>
</dbReference>
<sequence length="136" mass="16014">MCLDVLELNIKILDSRIGTIFFFPEYLSDGLLGFYLRACIKKKIYISPEQTTLISTGILINIFDKNLDFLIKPLYKVKKKYKIIIGNPFILKNFFYNNELKISIWNCSKKIFCVYPGERIAKLIILTKKKIKFLYI</sequence>